<dbReference type="HAMAP" id="MF_00270">
    <property type="entry name" value="Ribosomal_bS18"/>
    <property type="match status" value="1"/>
</dbReference>
<keyword evidence="4" id="KW-0694">RNA-binding</keyword>
<dbReference type="SUPFAM" id="SSF46911">
    <property type="entry name" value="Ribosomal protein S18"/>
    <property type="match status" value="1"/>
</dbReference>
<dbReference type="PANTHER" id="PTHR13479:SF40">
    <property type="entry name" value="SMALL RIBOSOMAL SUBUNIT PROTEIN BS18M"/>
    <property type="match status" value="1"/>
</dbReference>
<comment type="similarity">
    <text evidence="1 4 5">Belongs to the bacterial ribosomal protein bS18 family.</text>
</comment>
<feature type="compositionally biased region" description="Low complexity" evidence="6">
    <location>
        <begin position="7"/>
        <end position="51"/>
    </location>
</feature>
<evidence type="ECO:0000256" key="6">
    <source>
        <dbReference type="SAM" id="MobiDB-lite"/>
    </source>
</evidence>
<evidence type="ECO:0000256" key="4">
    <source>
        <dbReference type="HAMAP-Rule" id="MF_00270"/>
    </source>
</evidence>
<evidence type="ECO:0000313" key="7">
    <source>
        <dbReference type="EMBL" id="GER85583.1"/>
    </source>
</evidence>
<comment type="function">
    <text evidence="4">Binds as a heterodimer with protein bS6 to the central domain of the 16S rRNA, where it helps stabilize the platform of the 30S subunit.</text>
</comment>
<protein>
    <recommendedName>
        <fullName evidence="4">Small ribosomal subunit protein bS18</fullName>
    </recommendedName>
</protein>
<evidence type="ECO:0000256" key="5">
    <source>
        <dbReference type="RuleBase" id="RU003910"/>
    </source>
</evidence>
<dbReference type="Proteomes" id="UP000334820">
    <property type="component" value="Unassembled WGS sequence"/>
</dbReference>
<dbReference type="GO" id="GO:0003735">
    <property type="term" value="F:structural constituent of ribosome"/>
    <property type="evidence" value="ECO:0007669"/>
    <property type="project" value="InterPro"/>
</dbReference>
<comment type="caution">
    <text evidence="7">The sequence shown here is derived from an EMBL/GenBank/DDBJ whole genome shotgun (WGS) entry which is preliminary data.</text>
</comment>
<dbReference type="Pfam" id="PF01084">
    <property type="entry name" value="Ribosomal_S18"/>
    <property type="match status" value="1"/>
</dbReference>
<organism evidence="7 8">
    <name type="scientific">Thermogemmatispora aurantia</name>
    <dbReference type="NCBI Taxonomy" id="2045279"/>
    <lineage>
        <taxon>Bacteria</taxon>
        <taxon>Bacillati</taxon>
        <taxon>Chloroflexota</taxon>
        <taxon>Ktedonobacteria</taxon>
        <taxon>Thermogemmatisporales</taxon>
        <taxon>Thermogemmatisporaceae</taxon>
        <taxon>Thermogemmatispora</taxon>
    </lineage>
</organism>
<dbReference type="InterPro" id="IPR001648">
    <property type="entry name" value="Ribosomal_bS18"/>
</dbReference>
<dbReference type="GO" id="GO:0006412">
    <property type="term" value="P:translation"/>
    <property type="evidence" value="ECO:0007669"/>
    <property type="project" value="UniProtKB-UniRule"/>
</dbReference>
<proteinExistence type="inferred from homology"/>
<keyword evidence="2 4" id="KW-0689">Ribosomal protein</keyword>
<dbReference type="GO" id="GO:0022627">
    <property type="term" value="C:cytosolic small ribosomal subunit"/>
    <property type="evidence" value="ECO:0007669"/>
    <property type="project" value="TreeGrafter"/>
</dbReference>
<reference evidence="7 8" key="1">
    <citation type="journal article" date="2019" name="Int. J. Syst. Evol. Microbiol.">
        <title>Thermogemmatispora aurantia sp. nov. and Thermogemmatispora argillosa sp. nov., within the class Ktedonobacteria, and emended description of the genus Thermogemmatispora.</title>
        <authorList>
            <person name="Zheng Y."/>
            <person name="Wang C.M."/>
            <person name="Sakai Y."/>
            <person name="Abe K."/>
            <person name="Yokota A."/>
            <person name="Yabe S."/>
        </authorList>
    </citation>
    <scope>NUCLEOTIDE SEQUENCE [LARGE SCALE GENOMIC DNA]</scope>
    <source>
        <strain evidence="7 8">A1-2</strain>
    </source>
</reference>
<dbReference type="InterPro" id="IPR036870">
    <property type="entry name" value="Ribosomal_bS18_sf"/>
</dbReference>
<comment type="subunit">
    <text evidence="4">Part of the 30S ribosomal subunit. Forms a tight heterodimer with protein bS6.</text>
</comment>
<evidence type="ECO:0000313" key="8">
    <source>
        <dbReference type="Proteomes" id="UP000334820"/>
    </source>
</evidence>
<keyword evidence="8" id="KW-1185">Reference proteome</keyword>
<evidence type="ECO:0000256" key="2">
    <source>
        <dbReference type="ARBA" id="ARBA00022980"/>
    </source>
</evidence>
<dbReference type="AlphaFoldDB" id="A0A5J4KDI8"/>
<gene>
    <name evidence="4" type="primary">rpsR</name>
    <name evidence="7" type="ORF">KTAU_42170</name>
</gene>
<feature type="region of interest" description="Disordered" evidence="6">
    <location>
        <begin position="1"/>
        <end position="63"/>
    </location>
</feature>
<name>A0A5J4KDI8_9CHLR</name>
<dbReference type="PRINTS" id="PR00974">
    <property type="entry name" value="RIBOSOMALS18"/>
</dbReference>
<dbReference type="Gene3D" id="4.10.640.10">
    <property type="entry name" value="Ribosomal protein S18"/>
    <property type="match status" value="1"/>
</dbReference>
<dbReference type="PANTHER" id="PTHR13479">
    <property type="entry name" value="30S RIBOSOMAL PROTEIN S18"/>
    <property type="match status" value="1"/>
</dbReference>
<sequence>MQKRNEAANSPTASATQQATQSQGQSTPAGSASAQAPGQGQAPAQTQTTARQGRREGVRGPRRKVCQFCHDRVREIDYKDAARFLKRYISDRGKIEPRRKTGTCAKHQRALSRALKQARFMALLPYTAEHMRSM</sequence>
<keyword evidence="3 4" id="KW-0687">Ribonucleoprotein</keyword>
<keyword evidence="4" id="KW-0699">rRNA-binding</keyword>
<accession>A0A5J4KDI8</accession>
<dbReference type="GO" id="GO:0070181">
    <property type="term" value="F:small ribosomal subunit rRNA binding"/>
    <property type="evidence" value="ECO:0007669"/>
    <property type="project" value="TreeGrafter"/>
</dbReference>
<dbReference type="NCBIfam" id="TIGR00165">
    <property type="entry name" value="S18"/>
    <property type="match status" value="1"/>
</dbReference>
<evidence type="ECO:0000256" key="1">
    <source>
        <dbReference type="ARBA" id="ARBA00005589"/>
    </source>
</evidence>
<evidence type="ECO:0000256" key="3">
    <source>
        <dbReference type="ARBA" id="ARBA00023274"/>
    </source>
</evidence>
<dbReference type="EMBL" id="BKZV01000009">
    <property type="protein sequence ID" value="GER85583.1"/>
    <property type="molecule type" value="Genomic_DNA"/>
</dbReference>